<protein>
    <recommendedName>
        <fullName evidence="3">PH domain-containing protein</fullName>
    </recommendedName>
</protein>
<evidence type="ECO:0000313" key="4">
    <source>
        <dbReference type="EMBL" id="KZT09901.1"/>
    </source>
</evidence>
<reference evidence="4 5" key="1">
    <citation type="journal article" date="2016" name="Mol. Biol. Evol.">
        <title>Comparative Genomics of Early-Diverging Mushroom-Forming Fungi Provides Insights into the Origins of Lignocellulose Decay Capabilities.</title>
        <authorList>
            <person name="Nagy L.G."/>
            <person name="Riley R."/>
            <person name="Tritt A."/>
            <person name="Adam C."/>
            <person name="Daum C."/>
            <person name="Floudas D."/>
            <person name="Sun H."/>
            <person name="Yadav J.S."/>
            <person name="Pangilinan J."/>
            <person name="Larsson K.H."/>
            <person name="Matsuura K."/>
            <person name="Barry K."/>
            <person name="Labutti K."/>
            <person name="Kuo R."/>
            <person name="Ohm R.A."/>
            <person name="Bhattacharya S.S."/>
            <person name="Shirouzu T."/>
            <person name="Yoshinaga Y."/>
            <person name="Martin F.M."/>
            <person name="Grigoriev I.V."/>
            <person name="Hibbett D.S."/>
        </authorList>
    </citation>
    <scope>NUCLEOTIDE SEQUENCE [LARGE SCALE GENOMIC DNA]</scope>
    <source>
        <strain evidence="4 5">93-53</strain>
    </source>
</reference>
<dbReference type="STRING" id="1314785.A0A165G6P4"/>
<keyword evidence="1" id="KW-0175">Coiled coil</keyword>
<evidence type="ECO:0000256" key="2">
    <source>
        <dbReference type="SAM" id="MobiDB-lite"/>
    </source>
</evidence>
<dbReference type="Proteomes" id="UP000076871">
    <property type="component" value="Unassembled WGS sequence"/>
</dbReference>
<dbReference type="GeneID" id="63825154"/>
<dbReference type="PROSITE" id="PS50003">
    <property type="entry name" value="PH_DOMAIN"/>
    <property type="match status" value="1"/>
</dbReference>
<dbReference type="Gene3D" id="2.30.29.30">
    <property type="entry name" value="Pleckstrin-homology domain (PH domain)/Phosphotyrosine-binding domain (PTB)"/>
    <property type="match status" value="1"/>
</dbReference>
<dbReference type="InterPro" id="IPR001849">
    <property type="entry name" value="PH_domain"/>
</dbReference>
<organism evidence="4 5">
    <name type="scientific">Laetiporus sulphureus 93-53</name>
    <dbReference type="NCBI Taxonomy" id="1314785"/>
    <lineage>
        <taxon>Eukaryota</taxon>
        <taxon>Fungi</taxon>
        <taxon>Dikarya</taxon>
        <taxon>Basidiomycota</taxon>
        <taxon>Agaricomycotina</taxon>
        <taxon>Agaricomycetes</taxon>
        <taxon>Polyporales</taxon>
        <taxon>Laetiporus</taxon>
    </lineage>
</organism>
<feature type="coiled-coil region" evidence="1">
    <location>
        <begin position="175"/>
        <end position="308"/>
    </location>
</feature>
<proteinExistence type="predicted"/>
<gene>
    <name evidence="4" type="ORF">LAESUDRAFT_722053</name>
</gene>
<name>A0A165G6P4_9APHY</name>
<accession>A0A165G6P4</accession>
<keyword evidence="5" id="KW-1185">Reference proteome</keyword>
<dbReference type="RefSeq" id="XP_040767641.1">
    <property type="nucleotide sequence ID" value="XM_040908125.1"/>
</dbReference>
<feature type="region of interest" description="Disordered" evidence="2">
    <location>
        <begin position="127"/>
        <end position="175"/>
    </location>
</feature>
<dbReference type="Pfam" id="PF00169">
    <property type="entry name" value="PH"/>
    <property type="match status" value="1"/>
</dbReference>
<feature type="domain" description="PH" evidence="3">
    <location>
        <begin position="317"/>
        <end position="420"/>
    </location>
</feature>
<dbReference type="SUPFAM" id="SSF50729">
    <property type="entry name" value="PH domain-like"/>
    <property type="match status" value="1"/>
</dbReference>
<dbReference type="OrthoDB" id="2123378at2759"/>
<evidence type="ECO:0000313" key="5">
    <source>
        <dbReference type="Proteomes" id="UP000076871"/>
    </source>
</evidence>
<evidence type="ECO:0000259" key="3">
    <source>
        <dbReference type="PROSITE" id="PS50003"/>
    </source>
</evidence>
<dbReference type="SMART" id="SM00233">
    <property type="entry name" value="PH"/>
    <property type="match status" value="1"/>
</dbReference>
<dbReference type="InterPro" id="IPR011993">
    <property type="entry name" value="PH-like_dom_sf"/>
</dbReference>
<dbReference type="AlphaFoldDB" id="A0A165G6P4"/>
<sequence>MPSVVTTSKSRPKLSFAHFLTKLGPSSISRKSRFYVEHEDEDDLPPPPPPKELFVTRPRRRHVESWQQTFTAYDISPFARSPSPVSSSGTLEVISEYSARSPLFLTRQLRPSEANLAENVPATLQAPSPAGVRVQPIRSSTAPSRIPMATSRPTPARGRIPPRRTVSTPDDAEIRRREMIRRKEMEEEQARKEEAERQARLKREKEEILKRHMEEEEQRKAALEEKLRRVADERRKKEAIEQAAEERRRIIVEEKRRKDRERRLQETQKLQAWRREQMQRAQELSGKREESRRRIQAERQALAKQLKRNSKTAEGRNVFLSGWVTVQADQSPAWKRRYYELDEKTLLLFRNPEEMTQPLEVVRLADVRHIREWQEGYEALEGVPHSFAVEFRDGRDAWSMFADSEEDKEYLVALLSENTAP</sequence>
<evidence type="ECO:0000256" key="1">
    <source>
        <dbReference type="SAM" id="Coils"/>
    </source>
</evidence>
<dbReference type="InParanoid" id="A0A165G6P4"/>
<dbReference type="EMBL" id="KV427610">
    <property type="protein sequence ID" value="KZT09901.1"/>
    <property type="molecule type" value="Genomic_DNA"/>
</dbReference>